<keyword evidence="1" id="KW-0472">Membrane</keyword>
<keyword evidence="2" id="KW-0732">Signal</keyword>
<dbReference type="AlphaFoldDB" id="A0A0V0GXP8"/>
<accession>A0A0V0GXP8</accession>
<feature type="signal peptide" evidence="2">
    <location>
        <begin position="1"/>
        <end position="20"/>
    </location>
</feature>
<evidence type="ECO:0000256" key="2">
    <source>
        <dbReference type="SAM" id="SignalP"/>
    </source>
</evidence>
<organism evidence="3">
    <name type="scientific">Solanum chacoense</name>
    <name type="common">Chaco potato</name>
    <dbReference type="NCBI Taxonomy" id="4108"/>
    <lineage>
        <taxon>Eukaryota</taxon>
        <taxon>Viridiplantae</taxon>
        <taxon>Streptophyta</taxon>
        <taxon>Embryophyta</taxon>
        <taxon>Tracheophyta</taxon>
        <taxon>Spermatophyta</taxon>
        <taxon>Magnoliopsida</taxon>
        <taxon>eudicotyledons</taxon>
        <taxon>Gunneridae</taxon>
        <taxon>Pentapetalae</taxon>
        <taxon>asterids</taxon>
        <taxon>lamiids</taxon>
        <taxon>Solanales</taxon>
        <taxon>Solanaceae</taxon>
        <taxon>Solanoideae</taxon>
        <taxon>Solaneae</taxon>
        <taxon>Solanum</taxon>
    </lineage>
</organism>
<evidence type="ECO:0000313" key="3">
    <source>
        <dbReference type="EMBL" id="JAP12914.1"/>
    </source>
</evidence>
<keyword evidence="1" id="KW-0812">Transmembrane</keyword>
<keyword evidence="1" id="KW-1133">Transmembrane helix</keyword>
<protein>
    <submittedName>
        <fullName evidence="3">Putative ovule protein</fullName>
    </submittedName>
</protein>
<feature type="transmembrane region" description="Helical" evidence="1">
    <location>
        <begin position="28"/>
        <end position="45"/>
    </location>
</feature>
<feature type="chain" id="PRO_5006865597" evidence="2">
    <location>
        <begin position="21"/>
        <end position="65"/>
    </location>
</feature>
<proteinExistence type="predicted"/>
<evidence type="ECO:0000256" key="1">
    <source>
        <dbReference type="SAM" id="Phobius"/>
    </source>
</evidence>
<sequence>MEPALILLFLLFIFRFLSKALKPFEKLVFGSIFAFLLVIFMWRSRRFRIPLISPRETLRPKYFHS</sequence>
<dbReference type="EMBL" id="GEDG01028849">
    <property type="protein sequence ID" value="JAP12914.1"/>
    <property type="molecule type" value="Transcribed_RNA"/>
</dbReference>
<reference evidence="3" key="1">
    <citation type="submission" date="2015-12" db="EMBL/GenBank/DDBJ databases">
        <title>Gene expression during late stages of embryo sac development: a critical building block for successful pollen-pistil interactions.</title>
        <authorList>
            <person name="Liu Y."/>
            <person name="Joly V."/>
            <person name="Sabar M."/>
            <person name="Matton D.P."/>
        </authorList>
    </citation>
    <scope>NUCLEOTIDE SEQUENCE</scope>
</reference>
<name>A0A0V0GXP8_SOLCH</name>